<dbReference type="Gene3D" id="3.20.10.10">
    <property type="entry name" value="D-amino Acid Aminotransferase, subunit A, domain 2"/>
    <property type="match status" value="1"/>
</dbReference>
<dbReference type="InterPro" id="IPR043132">
    <property type="entry name" value="BCAT-like_C"/>
</dbReference>
<dbReference type="CDD" id="cd01558">
    <property type="entry name" value="D-AAT_like"/>
    <property type="match status" value="1"/>
</dbReference>
<comment type="similarity">
    <text evidence="1">Belongs to the class-IV pyridoxal-phosphate-dependent aminotransferase family.</text>
</comment>
<dbReference type="GO" id="GO:0008483">
    <property type="term" value="F:transaminase activity"/>
    <property type="evidence" value="ECO:0007669"/>
    <property type="project" value="UniProtKB-KW"/>
</dbReference>
<dbReference type="InterPro" id="IPR001544">
    <property type="entry name" value="Aminotrans_IV"/>
</dbReference>
<dbReference type="SUPFAM" id="SSF56752">
    <property type="entry name" value="D-aminoacid aminotransferase-like PLP-dependent enzymes"/>
    <property type="match status" value="1"/>
</dbReference>
<keyword evidence="2" id="KW-0808">Transferase</keyword>
<evidence type="ECO:0000256" key="1">
    <source>
        <dbReference type="ARBA" id="ARBA00009320"/>
    </source>
</evidence>
<name>A0ABV0EFQ3_9BURK</name>
<protein>
    <submittedName>
        <fullName evidence="2">D-amino acid aminotransferase</fullName>
    </submittedName>
</protein>
<dbReference type="Pfam" id="PF01063">
    <property type="entry name" value="Aminotran_4"/>
    <property type="match status" value="1"/>
</dbReference>
<comment type="caution">
    <text evidence="2">The sequence shown here is derived from an EMBL/GenBank/DDBJ whole genome shotgun (WGS) entry which is preliminary data.</text>
</comment>
<evidence type="ECO:0000313" key="2">
    <source>
        <dbReference type="EMBL" id="MEO1766558.1"/>
    </source>
</evidence>
<sequence length="274" mass="30230">MPLEQGRVSVLDRGFIFGDGVYEVIPVYSRRPFRLAEHLRRLQYSLDQIKLATPHDEAAWTRLIGELIARNAGEDQYLYLQVTRGPAKRDHAFPQQVTPTVFMMSTPLAPPDPVLKASGVTAITAVDNRWLRCDIKSISLLPNVLLRQLAVEAGAMEAVLLRDGFLTEGAASNIFVVKAGALYAPPKDHLMLAGITYDVVVELARQDGMPVHIRPIAEAEVRAADELWLTSSTREVLPITALDGQAVGTGRPGPLFQRMDALYQAYKATTMRGK</sequence>
<dbReference type="RefSeq" id="WP_347307918.1">
    <property type="nucleotide sequence ID" value="NZ_JBAJEX010000003.1"/>
</dbReference>
<evidence type="ECO:0000313" key="3">
    <source>
        <dbReference type="Proteomes" id="UP001482231"/>
    </source>
</evidence>
<dbReference type="Proteomes" id="UP001482231">
    <property type="component" value="Unassembled WGS sequence"/>
</dbReference>
<dbReference type="InterPro" id="IPR043131">
    <property type="entry name" value="BCAT-like_N"/>
</dbReference>
<gene>
    <name evidence="2" type="ORF">V6E02_04980</name>
</gene>
<dbReference type="InterPro" id="IPR050571">
    <property type="entry name" value="Class-IV_PLP-Dep_Aminotrnsfr"/>
</dbReference>
<dbReference type="PANTHER" id="PTHR42743:SF10">
    <property type="entry name" value="D-ALANINE AMINOTRANSFERASE"/>
    <property type="match status" value="1"/>
</dbReference>
<dbReference type="InterPro" id="IPR036038">
    <property type="entry name" value="Aminotransferase-like"/>
</dbReference>
<reference evidence="2 3" key="1">
    <citation type="submission" date="2024-02" db="EMBL/GenBank/DDBJ databases">
        <title>New thermophilic sulfur-oxidizing bacteria from a hot springs of the Uzon caldera (Kamchatka, Russia).</title>
        <authorList>
            <person name="Dukat A.M."/>
            <person name="Elcheninov A.G."/>
            <person name="Frolov E.N."/>
        </authorList>
    </citation>
    <scope>NUCLEOTIDE SEQUENCE [LARGE SCALE GENOMIC DNA]</scope>
    <source>
        <strain evidence="2 3">AK1</strain>
    </source>
</reference>
<keyword evidence="2" id="KW-0032">Aminotransferase</keyword>
<keyword evidence="3" id="KW-1185">Reference proteome</keyword>
<dbReference type="EMBL" id="JBAJEX010000003">
    <property type="protein sequence ID" value="MEO1766558.1"/>
    <property type="molecule type" value="Genomic_DNA"/>
</dbReference>
<dbReference type="PANTHER" id="PTHR42743">
    <property type="entry name" value="AMINO-ACID AMINOTRANSFERASE"/>
    <property type="match status" value="1"/>
</dbReference>
<organism evidence="2 3">
    <name type="scientific">Thiobacter aerophilum</name>
    <dbReference type="NCBI Taxonomy" id="3121275"/>
    <lineage>
        <taxon>Bacteria</taxon>
        <taxon>Pseudomonadati</taxon>
        <taxon>Pseudomonadota</taxon>
        <taxon>Betaproteobacteria</taxon>
        <taxon>Burkholderiales</taxon>
        <taxon>Thiobacteraceae</taxon>
        <taxon>Thiobacter</taxon>
    </lineage>
</organism>
<dbReference type="Gene3D" id="3.30.470.10">
    <property type="match status" value="1"/>
</dbReference>
<accession>A0ABV0EFQ3</accession>
<proteinExistence type="inferred from homology"/>